<evidence type="ECO:0000256" key="1">
    <source>
        <dbReference type="SAM" id="Phobius"/>
    </source>
</evidence>
<dbReference type="OrthoDB" id="5984584at2"/>
<name>A0A3G9GA53_9CAUL</name>
<dbReference type="Proteomes" id="UP000278756">
    <property type="component" value="Chromosome 1"/>
</dbReference>
<evidence type="ECO:0000313" key="3">
    <source>
        <dbReference type="Proteomes" id="UP000278756"/>
    </source>
</evidence>
<dbReference type="AlphaFoldDB" id="A0A3G9GA53"/>
<reference evidence="3" key="2">
    <citation type="journal article" date="2017" name="Plant Physiol. Biochem.">
        <title>Differential oxidative and antioxidative response of duckweed Lemna minor toward plant growth promoting/inhibiting bacteria.</title>
        <authorList>
            <person name="Ishizawa H."/>
            <person name="Kuroda M."/>
            <person name="Morikawa M."/>
            <person name="Ike M."/>
        </authorList>
    </citation>
    <scope>NUCLEOTIDE SEQUENCE [LARGE SCALE GENOMIC DNA]</scope>
    <source>
        <strain evidence="3">M6</strain>
    </source>
</reference>
<keyword evidence="1" id="KW-1133">Transmembrane helix</keyword>
<organism evidence="2 3">
    <name type="scientific">Asticcacaulis excentricus</name>
    <dbReference type="NCBI Taxonomy" id="78587"/>
    <lineage>
        <taxon>Bacteria</taxon>
        <taxon>Pseudomonadati</taxon>
        <taxon>Pseudomonadota</taxon>
        <taxon>Alphaproteobacteria</taxon>
        <taxon>Caulobacterales</taxon>
        <taxon>Caulobacteraceae</taxon>
        <taxon>Asticcacaulis</taxon>
    </lineage>
</organism>
<evidence type="ECO:0000313" key="2">
    <source>
        <dbReference type="EMBL" id="BBF81329.1"/>
    </source>
</evidence>
<feature type="transmembrane region" description="Helical" evidence="1">
    <location>
        <begin position="21"/>
        <end position="40"/>
    </location>
</feature>
<dbReference type="RefSeq" id="WP_126422345.1">
    <property type="nucleotide sequence ID" value="NZ_AP018827.1"/>
</dbReference>
<protein>
    <submittedName>
        <fullName evidence="2">Uncharacterized protein</fullName>
    </submittedName>
</protein>
<feature type="transmembrane region" description="Helical" evidence="1">
    <location>
        <begin position="52"/>
        <end position="76"/>
    </location>
</feature>
<dbReference type="EMBL" id="AP018827">
    <property type="protein sequence ID" value="BBF81329.1"/>
    <property type="molecule type" value="Genomic_DNA"/>
</dbReference>
<reference evidence="3" key="1">
    <citation type="journal article" date="2017" name="Biotechnol. Biofuels">
        <title>Evaluation of environmental bacterial communities as a factor affecting the growth of duckweed Lemna minor.</title>
        <authorList>
            <person name="Ishizawa H."/>
            <person name="Kuroda M."/>
            <person name="Morikawa M."/>
            <person name="Ike M."/>
        </authorList>
    </citation>
    <scope>NUCLEOTIDE SEQUENCE [LARGE SCALE GENOMIC DNA]</scope>
    <source>
        <strain evidence="3">M6</strain>
    </source>
</reference>
<accession>A0A3G9GA53</accession>
<keyword evidence="1" id="KW-0812">Transmembrane</keyword>
<proteinExistence type="predicted"/>
<sequence>MDAQSLDDVDEVIRFGGPMPVFIRWILTGVGLFACVMVVLELGRGLWPLSVLSLFFGFIIAGGLSVGLAFVVFGALSPDELWEIRPGCFTLTVTRGRHRLQRHFTPDDFEDLTVVRDDSGDGPDTWHLLARVRLDSPNLILPQQEPVFAGLRWLELFSAPLKGPHARPVFHDRLRSPALTTEAAAQKALACFLSESKRLQ</sequence>
<gene>
    <name evidence="2" type="ORF">EM6_1927</name>
</gene>
<keyword evidence="1" id="KW-0472">Membrane</keyword>